<evidence type="ECO:0000313" key="2">
    <source>
        <dbReference type="Proteomes" id="UP001063166"/>
    </source>
</evidence>
<dbReference type="Proteomes" id="UP001063166">
    <property type="component" value="Unassembled WGS sequence"/>
</dbReference>
<sequence>MIPPETLLMIFELVFEASIPLYDRAGLVQELPEEMLYGGDNRALYWGDDDLQSPAPFPFALSAVCTAWRDLMSTVPMFWTRLVIFVGGPDATPIRDVRQYLQWSRQLSVSVHILNRSEYLNSTGTHVDHARDQEYVRELMDVLAPHFHRLQLLTCDLLGCPELAGLLEAGHRRGSRLAGLTVVCEYLVTAPHDADGGPAGAKEMHRNSSKVDRSKVLFISASSLAWFLDRFPYDWVDGESDDFRLDFTLSDPPPPLNEGEGVDLHNLIECLGGGVFTTTVWLCNVPLTWQQHDPVHQSLAYDWHDADMVVEELPPGAVEEIIDCLDDTVAFFHSFEVVRCPIGEPHYALLSERLVLDGLIVPGPTHLVPFVRHWDGKELEMRNCPAAAVDAVLDMVAAADDENEETNETNAMRLRTLRLRDCGAFSFAKLRRAVDARDAKAQAQRRKPVPEWEQMRWPPLSSIVIQGQHPTLSADDAAWARENRHRCLWV</sequence>
<dbReference type="AlphaFoldDB" id="A0A9P3PYR6"/>
<dbReference type="EMBL" id="BRPK01000017">
    <property type="protein sequence ID" value="GLB44503.1"/>
    <property type="molecule type" value="Genomic_DNA"/>
</dbReference>
<dbReference type="OrthoDB" id="3001771at2759"/>
<keyword evidence="2" id="KW-1185">Reference proteome</keyword>
<reference evidence="1" key="1">
    <citation type="submission" date="2022-07" db="EMBL/GenBank/DDBJ databases">
        <title>The genome of Lyophyllum shimeji provides insight into the initial evolution of ectomycorrhizal fungal genome.</title>
        <authorList>
            <person name="Kobayashi Y."/>
            <person name="Shibata T."/>
            <person name="Hirakawa H."/>
            <person name="Shigenobu S."/>
            <person name="Nishiyama T."/>
            <person name="Yamada A."/>
            <person name="Hasebe M."/>
            <person name="Kawaguchi M."/>
        </authorList>
    </citation>
    <scope>NUCLEOTIDE SEQUENCE</scope>
    <source>
        <strain evidence="1">AT787</strain>
    </source>
</reference>
<organism evidence="1 2">
    <name type="scientific">Lyophyllum shimeji</name>
    <name type="common">Hon-shimeji</name>
    <name type="synonym">Tricholoma shimeji</name>
    <dbReference type="NCBI Taxonomy" id="47721"/>
    <lineage>
        <taxon>Eukaryota</taxon>
        <taxon>Fungi</taxon>
        <taxon>Dikarya</taxon>
        <taxon>Basidiomycota</taxon>
        <taxon>Agaricomycotina</taxon>
        <taxon>Agaricomycetes</taxon>
        <taxon>Agaricomycetidae</taxon>
        <taxon>Agaricales</taxon>
        <taxon>Tricholomatineae</taxon>
        <taxon>Lyophyllaceae</taxon>
        <taxon>Lyophyllum</taxon>
    </lineage>
</organism>
<accession>A0A9P3PYR6</accession>
<protein>
    <submittedName>
        <fullName evidence="1">Expressed protein</fullName>
    </submittedName>
</protein>
<gene>
    <name evidence="1" type="ORF">LshimejAT787_1701300</name>
</gene>
<evidence type="ECO:0000313" key="1">
    <source>
        <dbReference type="EMBL" id="GLB44503.1"/>
    </source>
</evidence>
<comment type="caution">
    <text evidence="1">The sequence shown here is derived from an EMBL/GenBank/DDBJ whole genome shotgun (WGS) entry which is preliminary data.</text>
</comment>
<proteinExistence type="predicted"/>
<name>A0A9P3PYR6_LYOSH</name>